<reference evidence="2" key="1">
    <citation type="journal article" date="2020" name="Nature">
        <title>Giant virus diversity and host interactions through global metagenomics.</title>
        <authorList>
            <person name="Schulz F."/>
            <person name="Roux S."/>
            <person name="Paez-Espino D."/>
            <person name="Jungbluth S."/>
            <person name="Walsh D.A."/>
            <person name="Denef V.J."/>
            <person name="McMahon K.D."/>
            <person name="Konstantinidis K.T."/>
            <person name="Eloe-Fadrosh E.A."/>
            <person name="Kyrpides N.C."/>
            <person name="Woyke T."/>
        </authorList>
    </citation>
    <scope>NUCLEOTIDE SEQUENCE</scope>
    <source>
        <strain evidence="2">GVMAG-S-1101164-67</strain>
    </source>
</reference>
<feature type="region of interest" description="Disordered" evidence="1">
    <location>
        <begin position="348"/>
        <end position="404"/>
    </location>
</feature>
<sequence>MKLTPLLLFLLLLVVLVIAITTLKNPIQSVEKEGFVQFKTNVVPQTETVVPPYSSRSIVKLYDNLFVDRQNLNIVEVVSSEFIGNIDANTYNVTRGNVDLIGSSITAINVQIRDGTVKNHPVTSTNVQESDESKVASIPTTYKLVPYYTSACATTAKYQLFYVPWGTDTYIHGIQVTATPSTTSASSFKPLNLYSYYIPSDKTANMTAVYYQNNVINLTVPSSSDNSVQNGKLVTEPLYSTKRQVYQLSSDIKYDINSGNVIVNSTNSIVLYDRSGKPTIYSNAPADSVISTPISDQASSSWIANNVTNTTQIVYIPSAGKTVILLLQKDAAGRFNVLNSVRFNKSRAIADNGDGDSDYGTQPGPQGTLGTPGPQAGPQAGTPGPQAGTPGPQGPPPPGPNIDPSAVSDYYKWYWYWNSTGPGTNAQYSNNYLLKTQIVPPVCPACPNQNCASTDKRGNGTSNDNGNVKTDKDGNIITDTVDTAGNVINKTVDTAGNVINKTVHTTSNLLTSGATGATNLLTAGATGATNLLTAGASGTVDLLKDTGSGIVSVADKTLNATGDIIGDLTSNPNNVGGSGAYYGGLNTPYGGGYRAPGFSRGYPPVDNYSYYGALSNKGSNYIPITADFSAFKK</sequence>
<dbReference type="AlphaFoldDB" id="A0A6C0JYN7"/>
<evidence type="ECO:0000313" key="2">
    <source>
        <dbReference type="EMBL" id="QHU10011.1"/>
    </source>
</evidence>
<accession>A0A6C0JYN7</accession>
<dbReference type="EMBL" id="MN740749">
    <property type="protein sequence ID" value="QHU10011.1"/>
    <property type="molecule type" value="Genomic_DNA"/>
</dbReference>
<feature type="compositionally biased region" description="Low complexity" evidence="1">
    <location>
        <begin position="360"/>
        <end position="390"/>
    </location>
</feature>
<feature type="compositionally biased region" description="Pro residues" evidence="1">
    <location>
        <begin position="392"/>
        <end position="401"/>
    </location>
</feature>
<name>A0A6C0JYN7_9ZZZZ</name>
<proteinExistence type="predicted"/>
<protein>
    <submittedName>
        <fullName evidence="2">Uncharacterized protein</fullName>
    </submittedName>
</protein>
<organism evidence="2">
    <name type="scientific">viral metagenome</name>
    <dbReference type="NCBI Taxonomy" id="1070528"/>
    <lineage>
        <taxon>unclassified sequences</taxon>
        <taxon>metagenomes</taxon>
        <taxon>organismal metagenomes</taxon>
    </lineage>
</organism>
<evidence type="ECO:0000256" key="1">
    <source>
        <dbReference type="SAM" id="MobiDB-lite"/>
    </source>
</evidence>